<protein>
    <submittedName>
        <fullName evidence="1">Cytoplasmic protein</fullName>
    </submittedName>
</protein>
<evidence type="ECO:0000313" key="2">
    <source>
        <dbReference type="Proteomes" id="UP001148125"/>
    </source>
</evidence>
<proteinExistence type="predicted"/>
<accession>A0ABT5VDL6</accession>
<dbReference type="EMBL" id="JAOTPO010000005">
    <property type="protein sequence ID" value="MDE5413538.1"/>
    <property type="molecule type" value="Genomic_DNA"/>
</dbReference>
<sequence>MEQASKPNIKIYGEGSSYGGEFYKVIIMGQGNITSDFKCDRMRVFGDSQITGEAKIEKYHLFGSTSIRGSLNGKRIKIFGNLDVTEDLTGESADIRGWLNVKGNVELEKMTVKGGVTVDGLLNVGRLSINLQHETSRVNEIGGGTIRVDSKLINVFKGSHRLEAKVIEGDHIYLEHTTAKVVRGKNVIIGPHCTIDVVEYSTTFKKQERPDCTVKEIKKYQL</sequence>
<dbReference type="Proteomes" id="UP001148125">
    <property type="component" value="Unassembled WGS sequence"/>
</dbReference>
<reference evidence="1" key="1">
    <citation type="submission" date="2024-05" db="EMBL/GenBank/DDBJ databases">
        <title>Alkalihalobacillus sp. strain MEB203 novel alkaliphilic bacterium from Lonar Lake, India.</title>
        <authorList>
            <person name="Joshi A."/>
            <person name="Thite S."/>
            <person name="Mengade P."/>
        </authorList>
    </citation>
    <scope>NUCLEOTIDE SEQUENCE</scope>
    <source>
        <strain evidence="1">MEB 203</strain>
    </source>
</reference>
<keyword evidence="2" id="KW-1185">Reference proteome</keyword>
<name>A0ABT5VDL6_9BACI</name>
<gene>
    <name evidence="1" type="ORF">N7Z68_09075</name>
</gene>
<dbReference type="RefSeq" id="WP_275118160.1">
    <property type="nucleotide sequence ID" value="NZ_JAOTPO010000005.1"/>
</dbReference>
<evidence type="ECO:0000313" key="1">
    <source>
        <dbReference type="EMBL" id="MDE5413538.1"/>
    </source>
</evidence>
<organism evidence="1 2">
    <name type="scientific">Alkalihalobacterium chitinilyticum</name>
    <dbReference type="NCBI Taxonomy" id="2980103"/>
    <lineage>
        <taxon>Bacteria</taxon>
        <taxon>Bacillati</taxon>
        <taxon>Bacillota</taxon>
        <taxon>Bacilli</taxon>
        <taxon>Bacillales</taxon>
        <taxon>Bacillaceae</taxon>
        <taxon>Alkalihalobacterium</taxon>
    </lineage>
</organism>
<comment type="caution">
    <text evidence="1">The sequence shown here is derived from an EMBL/GenBank/DDBJ whole genome shotgun (WGS) entry which is preliminary data.</text>
</comment>